<accession>A0ABS1VFP9</accession>
<dbReference type="RefSeq" id="WP_202989868.1">
    <property type="nucleotide sequence ID" value="NZ_JAENHO010000001.1"/>
</dbReference>
<proteinExistence type="predicted"/>
<dbReference type="Proteomes" id="UP000598996">
    <property type="component" value="Unassembled WGS sequence"/>
</dbReference>
<dbReference type="InterPro" id="IPR050267">
    <property type="entry name" value="Anti-sigma-factor_SerPK"/>
</dbReference>
<keyword evidence="3" id="KW-0547">Nucleotide-binding</keyword>
<gene>
    <name evidence="3" type="ORF">JKJ07_04285</name>
</gene>
<comment type="caution">
    <text evidence="3">The sequence shown here is derived from an EMBL/GenBank/DDBJ whole genome shotgun (WGS) entry which is preliminary data.</text>
</comment>
<evidence type="ECO:0000313" key="3">
    <source>
        <dbReference type="EMBL" id="MBL7253522.1"/>
    </source>
</evidence>
<evidence type="ECO:0000313" key="4">
    <source>
        <dbReference type="Proteomes" id="UP000598996"/>
    </source>
</evidence>
<dbReference type="Gene3D" id="3.30.565.10">
    <property type="entry name" value="Histidine kinase-like ATPase, C-terminal domain"/>
    <property type="match status" value="1"/>
</dbReference>
<evidence type="ECO:0000256" key="1">
    <source>
        <dbReference type="ARBA" id="ARBA00022527"/>
    </source>
</evidence>
<dbReference type="SUPFAM" id="SSF55874">
    <property type="entry name" value="ATPase domain of HSP90 chaperone/DNA topoisomerase II/histidine kinase"/>
    <property type="match status" value="1"/>
</dbReference>
<reference evidence="3 4" key="1">
    <citation type="submission" date="2021-01" db="EMBL/GenBank/DDBJ databases">
        <title>Actinoplanes sp. nov. LDG1-01 isolated from lichen.</title>
        <authorList>
            <person name="Saeng-In P."/>
            <person name="Phongsopitanun W."/>
            <person name="Kanchanasin P."/>
            <person name="Yuki M."/>
            <person name="Kudo T."/>
            <person name="Ohkuma M."/>
            <person name="Tanasupawat S."/>
        </authorList>
    </citation>
    <scope>NUCLEOTIDE SEQUENCE [LARGE SCALE GENOMIC DNA]</scope>
    <source>
        <strain evidence="3 4">LDG1-01</strain>
    </source>
</reference>
<dbReference type="EMBL" id="JAENHO010000001">
    <property type="protein sequence ID" value="MBL7253522.1"/>
    <property type="molecule type" value="Genomic_DNA"/>
</dbReference>
<keyword evidence="1" id="KW-0723">Serine/threonine-protein kinase</keyword>
<evidence type="ECO:0000259" key="2">
    <source>
        <dbReference type="Pfam" id="PF13581"/>
    </source>
</evidence>
<keyword evidence="4" id="KW-1185">Reference proteome</keyword>
<organism evidence="3 4">
    <name type="scientific">Paractinoplanes lichenicola</name>
    <dbReference type="NCBI Taxonomy" id="2802976"/>
    <lineage>
        <taxon>Bacteria</taxon>
        <taxon>Bacillati</taxon>
        <taxon>Actinomycetota</taxon>
        <taxon>Actinomycetes</taxon>
        <taxon>Micromonosporales</taxon>
        <taxon>Micromonosporaceae</taxon>
        <taxon>Paractinoplanes</taxon>
    </lineage>
</organism>
<keyword evidence="1" id="KW-0808">Transferase</keyword>
<name>A0ABS1VFP9_9ACTN</name>
<dbReference type="InterPro" id="IPR036890">
    <property type="entry name" value="HATPase_C_sf"/>
</dbReference>
<dbReference type="InterPro" id="IPR003594">
    <property type="entry name" value="HATPase_dom"/>
</dbReference>
<dbReference type="GO" id="GO:0005524">
    <property type="term" value="F:ATP binding"/>
    <property type="evidence" value="ECO:0007669"/>
    <property type="project" value="UniProtKB-KW"/>
</dbReference>
<feature type="domain" description="Histidine kinase/HSP90-like ATPase" evidence="2">
    <location>
        <begin position="27"/>
        <end position="127"/>
    </location>
</feature>
<dbReference type="Pfam" id="PF13581">
    <property type="entry name" value="HATPase_c_2"/>
    <property type="match status" value="1"/>
</dbReference>
<protein>
    <submittedName>
        <fullName evidence="3">ATP-binding protein</fullName>
    </submittedName>
</protein>
<keyword evidence="1" id="KW-0418">Kinase</keyword>
<dbReference type="CDD" id="cd16936">
    <property type="entry name" value="HATPase_RsbW-like"/>
    <property type="match status" value="1"/>
</dbReference>
<dbReference type="PANTHER" id="PTHR35526">
    <property type="entry name" value="ANTI-SIGMA-F FACTOR RSBW-RELATED"/>
    <property type="match status" value="1"/>
</dbReference>
<sequence>MDQQLVTSPPPPDATELHVWVLNSSTELKHLRAALREALARQELTLDDHGSEITDRMVLVATELATNAIKHGRPPTEIRLMRTEEQFILDVADRDLSTVPELAHTRPIDAGGRGLFLAMNMSLQVGWYAGASTKHIWAAFAARPGS</sequence>
<keyword evidence="3" id="KW-0067">ATP-binding</keyword>
<dbReference type="PANTHER" id="PTHR35526:SF3">
    <property type="entry name" value="ANTI-SIGMA-F FACTOR RSBW"/>
    <property type="match status" value="1"/>
</dbReference>